<comment type="caution">
    <text evidence="2">The sequence shown here is derived from an EMBL/GenBank/DDBJ whole genome shotgun (WGS) entry which is preliminary data.</text>
</comment>
<keyword evidence="3" id="KW-1185">Reference proteome</keyword>
<feature type="transmembrane region" description="Helical" evidence="1">
    <location>
        <begin position="28"/>
        <end position="50"/>
    </location>
</feature>
<dbReference type="Proteomes" id="UP001211065">
    <property type="component" value="Unassembled WGS sequence"/>
</dbReference>
<organism evidence="2 3">
    <name type="scientific">Clydaea vesicula</name>
    <dbReference type="NCBI Taxonomy" id="447962"/>
    <lineage>
        <taxon>Eukaryota</taxon>
        <taxon>Fungi</taxon>
        <taxon>Fungi incertae sedis</taxon>
        <taxon>Chytridiomycota</taxon>
        <taxon>Chytridiomycota incertae sedis</taxon>
        <taxon>Chytridiomycetes</taxon>
        <taxon>Lobulomycetales</taxon>
        <taxon>Lobulomycetaceae</taxon>
        <taxon>Clydaea</taxon>
    </lineage>
</organism>
<name>A0AAD5U122_9FUNG</name>
<reference evidence="2" key="1">
    <citation type="submission" date="2020-05" db="EMBL/GenBank/DDBJ databases">
        <title>Phylogenomic resolution of chytrid fungi.</title>
        <authorList>
            <person name="Stajich J.E."/>
            <person name="Amses K."/>
            <person name="Simmons R."/>
            <person name="Seto K."/>
            <person name="Myers J."/>
            <person name="Bonds A."/>
            <person name="Quandt C.A."/>
            <person name="Barry K."/>
            <person name="Liu P."/>
            <person name="Grigoriev I."/>
            <person name="Longcore J.E."/>
            <person name="James T.Y."/>
        </authorList>
    </citation>
    <scope>NUCLEOTIDE SEQUENCE</scope>
    <source>
        <strain evidence="2">JEL0476</strain>
    </source>
</reference>
<evidence type="ECO:0000313" key="3">
    <source>
        <dbReference type="Proteomes" id="UP001211065"/>
    </source>
</evidence>
<dbReference type="AlphaFoldDB" id="A0AAD5U122"/>
<dbReference type="EMBL" id="JADGJW010000262">
    <property type="protein sequence ID" value="KAJ3220930.1"/>
    <property type="molecule type" value="Genomic_DNA"/>
</dbReference>
<sequence>MTRDNTVSDDISQHQILARLSDSIVRMYTIYSFFSIISLLVVYLITITTYENSMQTSKVLSLVNSKKPNFPDERA</sequence>
<evidence type="ECO:0000313" key="2">
    <source>
        <dbReference type="EMBL" id="KAJ3220930.1"/>
    </source>
</evidence>
<evidence type="ECO:0000256" key="1">
    <source>
        <dbReference type="SAM" id="Phobius"/>
    </source>
</evidence>
<keyword evidence="1" id="KW-1133">Transmembrane helix</keyword>
<keyword evidence="1" id="KW-0472">Membrane</keyword>
<accession>A0AAD5U122</accession>
<proteinExistence type="predicted"/>
<gene>
    <name evidence="2" type="ORF">HK099_003889</name>
</gene>
<protein>
    <submittedName>
        <fullName evidence="2">Uncharacterized protein</fullName>
    </submittedName>
</protein>
<keyword evidence="1" id="KW-0812">Transmembrane</keyword>